<organism evidence="2 3">
    <name type="scientific">Fusarium coffeatum</name>
    <dbReference type="NCBI Taxonomy" id="231269"/>
    <lineage>
        <taxon>Eukaryota</taxon>
        <taxon>Fungi</taxon>
        <taxon>Dikarya</taxon>
        <taxon>Ascomycota</taxon>
        <taxon>Pezizomycotina</taxon>
        <taxon>Sordariomycetes</taxon>
        <taxon>Hypocreomycetidae</taxon>
        <taxon>Hypocreales</taxon>
        <taxon>Nectriaceae</taxon>
        <taxon>Fusarium</taxon>
        <taxon>Fusarium incarnatum-equiseti species complex</taxon>
    </lineage>
</organism>
<evidence type="ECO:0000313" key="2">
    <source>
        <dbReference type="EMBL" id="RBR18653.1"/>
    </source>
</evidence>
<feature type="signal peptide" evidence="1">
    <location>
        <begin position="1"/>
        <end position="19"/>
    </location>
</feature>
<evidence type="ECO:0000313" key="3">
    <source>
        <dbReference type="Proteomes" id="UP000253153"/>
    </source>
</evidence>
<dbReference type="OrthoDB" id="5091764at2759"/>
<proteinExistence type="predicted"/>
<feature type="chain" id="PRO_5016620244" evidence="1">
    <location>
        <begin position="20"/>
        <end position="137"/>
    </location>
</feature>
<dbReference type="Proteomes" id="UP000253153">
    <property type="component" value="Unassembled WGS sequence"/>
</dbReference>
<comment type="caution">
    <text evidence="2">The sequence shown here is derived from an EMBL/GenBank/DDBJ whole genome shotgun (WGS) entry which is preliminary data.</text>
</comment>
<sequence length="137" mass="14554">MHSTTIITMIAAIASAVSASPAKQPAPVAKVAPDSNLAVVVVGAILGSGYKQSTTPVRVSFGKLTHFDKLPISSLEVRGVMVAGDGLPVPKDDKVRCRRYKDQYGLQLGSLEFKKGKPALISTNSVDFGWVLCRVEE</sequence>
<name>A0A366RNF1_9HYPO</name>
<evidence type="ECO:0000256" key="1">
    <source>
        <dbReference type="SAM" id="SignalP"/>
    </source>
</evidence>
<accession>A0A366RNF1</accession>
<keyword evidence="3" id="KW-1185">Reference proteome</keyword>
<dbReference type="AlphaFoldDB" id="A0A366RNF1"/>
<dbReference type="GeneID" id="41995371"/>
<reference evidence="2 3" key="1">
    <citation type="submission" date="2018-06" db="EMBL/GenBank/DDBJ databases">
        <title>Fusarium incarnatum-equiseti species complex species 28.</title>
        <authorList>
            <person name="Gardiner D.M."/>
        </authorList>
    </citation>
    <scope>NUCLEOTIDE SEQUENCE [LARGE SCALE GENOMIC DNA]</scope>
    <source>
        <strain evidence="2 3">FIESC_28</strain>
    </source>
</reference>
<keyword evidence="1" id="KW-0732">Signal</keyword>
<gene>
    <name evidence="2" type="ORF">FIESC28_05930</name>
</gene>
<protein>
    <submittedName>
        <fullName evidence="2">Uncharacterized protein</fullName>
    </submittedName>
</protein>
<dbReference type="RefSeq" id="XP_031015845.1">
    <property type="nucleotide sequence ID" value="XM_031160075.1"/>
</dbReference>
<dbReference type="EMBL" id="QKXC01000122">
    <property type="protein sequence ID" value="RBR18653.1"/>
    <property type="molecule type" value="Genomic_DNA"/>
</dbReference>